<feature type="compositionally biased region" description="Basic residues" evidence="5">
    <location>
        <begin position="19"/>
        <end position="29"/>
    </location>
</feature>
<feature type="compositionally biased region" description="Basic and acidic residues" evidence="5">
    <location>
        <begin position="100"/>
        <end position="127"/>
    </location>
</feature>
<feature type="compositionally biased region" description="Polar residues" evidence="5">
    <location>
        <begin position="1"/>
        <end position="11"/>
    </location>
</feature>
<feature type="domain" description="Poly(A) RNA polymerase mitochondrial-like central palm" evidence="7">
    <location>
        <begin position="159"/>
        <end position="294"/>
    </location>
</feature>
<dbReference type="VEuPathDB" id="FungiDB:SCHCODRAFT_02608447"/>
<keyword evidence="9" id="KW-1185">Reference proteome</keyword>
<reference evidence="8 9" key="1">
    <citation type="journal article" date="2010" name="Nat. Biotechnol.">
        <title>Genome sequence of the model mushroom Schizophyllum commune.</title>
        <authorList>
            <person name="Ohm R.A."/>
            <person name="de Jong J.F."/>
            <person name="Lugones L.G."/>
            <person name="Aerts A."/>
            <person name="Kothe E."/>
            <person name="Stajich J.E."/>
            <person name="de Vries R.P."/>
            <person name="Record E."/>
            <person name="Levasseur A."/>
            <person name="Baker S.E."/>
            <person name="Bartholomew K.A."/>
            <person name="Coutinho P.M."/>
            <person name="Erdmann S."/>
            <person name="Fowler T.J."/>
            <person name="Gathman A.C."/>
            <person name="Lombard V."/>
            <person name="Henrissat B."/>
            <person name="Knabe N."/>
            <person name="Kuees U."/>
            <person name="Lilly W.W."/>
            <person name="Lindquist E."/>
            <person name="Lucas S."/>
            <person name="Magnuson J.K."/>
            <person name="Piumi F."/>
            <person name="Raudaskoski M."/>
            <person name="Salamov A."/>
            <person name="Schmutz J."/>
            <person name="Schwarze F.W.M.R."/>
            <person name="vanKuyk P.A."/>
            <person name="Horton J.S."/>
            <person name="Grigoriev I.V."/>
            <person name="Woesten H.A.B."/>
        </authorList>
    </citation>
    <scope>NUCLEOTIDE SEQUENCE [LARGE SCALE GENOMIC DNA]</scope>
    <source>
        <strain evidence="9">H4-8 / FGSC 9210</strain>
    </source>
</reference>
<organism evidence="9">
    <name type="scientific">Schizophyllum commune (strain H4-8 / FGSC 9210)</name>
    <name type="common">Split gill fungus</name>
    <dbReference type="NCBI Taxonomy" id="578458"/>
    <lineage>
        <taxon>Eukaryota</taxon>
        <taxon>Fungi</taxon>
        <taxon>Dikarya</taxon>
        <taxon>Basidiomycota</taxon>
        <taxon>Agaricomycotina</taxon>
        <taxon>Agaricomycetes</taxon>
        <taxon>Agaricomycetidae</taxon>
        <taxon>Agaricales</taxon>
        <taxon>Schizophyllaceae</taxon>
        <taxon>Schizophyllum</taxon>
    </lineage>
</organism>
<name>D8PUK4_SCHCM</name>
<dbReference type="InParanoid" id="D8PUK4"/>
<dbReference type="HOGENOM" id="CLU_013572_4_0_1"/>
<gene>
    <name evidence="8" type="ORF">SCHCODRAFT_104957</name>
</gene>
<dbReference type="OrthoDB" id="273917at2759"/>
<dbReference type="GO" id="GO:0043634">
    <property type="term" value="P:polyadenylation-dependent ncRNA catabolic process"/>
    <property type="evidence" value="ECO:0007669"/>
    <property type="project" value="TreeGrafter"/>
</dbReference>
<proteinExistence type="inferred from homology"/>
<feature type="compositionally biased region" description="Basic and acidic residues" evidence="5">
    <location>
        <begin position="623"/>
        <end position="632"/>
    </location>
</feature>
<dbReference type="GO" id="GO:0010605">
    <property type="term" value="P:negative regulation of macromolecule metabolic process"/>
    <property type="evidence" value="ECO:0007669"/>
    <property type="project" value="UniProtKB-ARBA"/>
</dbReference>
<keyword evidence="4" id="KW-0460">Magnesium</keyword>
<dbReference type="SUPFAM" id="SSF81631">
    <property type="entry name" value="PAP/OAS1 substrate-binding domain"/>
    <property type="match status" value="1"/>
</dbReference>
<evidence type="ECO:0000313" key="8">
    <source>
        <dbReference type="EMBL" id="EFJ00741.1"/>
    </source>
</evidence>
<feature type="compositionally biased region" description="Basic and acidic residues" evidence="5">
    <location>
        <begin position="639"/>
        <end position="653"/>
    </location>
</feature>
<dbReference type="GO" id="GO:0005730">
    <property type="term" value="C:nucleolus"/>
    <property type="evidence" value="ECO:0007669"/>
    <property type="project" value="TreeGrafter"/>
</dbReference>
<protein>
    <recommendedName>
        <fullName evidence="2">polynucleotide adenylyltransferase</fullName>
        <ecNumber evidence="2">2.7.7.19</ecNumber>
    </recommendedName>
</protein>
<accession>D8PUK4</accession>
<feature type="domain" description="PAP-associated" evidence="6">
    <location>
        <begin position="357"/>
        <end position="415"/>
    </location>
</feature>
<evidence type="ECO:0000256" key="2">
    <source>
        <dbReference type="ARBA" id="ARBA00012388"/>
    </source>
</evidence>
<evidence type="ECO:0000256" key="1">
    <source>
        <dbReference type="ARBA" id="ARBA00008593"/>
    </source>
</evidence>
<sequence>MVSTIPSPPDTSSREPASKRRRLDHKSRSRSNSPNAQKADTTFQANDEYISLVDDDVPGLGRAEDLKGKARASDSKDTRGRYERERDWDRGKKRQRSRSRSRDRNGDRDRERGRDRRGGDGRPKRDYNYLLDQRPMIEERAPWISGLNFGSCKDAAQLLHTEIKAFDSWISPTPAEDEVRSMIVLLIARIIQDKFPDAEVRPFGSYGTKLYLPHGDIDLVVQSNTLEQNNKKTVLQRLADLIRSARLSSGKVQVIGARVPIIKFITAAEYGRFQIDISVNQFSGLVSSDIINGFQRGMQCPIAIRSLVLILKLYLSQRGMNEVYTGGLGSYSIVCLVLSFLQMHPKIRNGEIDPERNLGVLLLEFFELYGKYHNYEEVGVSLRHGGQYFSKRVRGWYNYTRPRSLSIEDPSDPENDVASGSYNYFKVRQTMAGAHDLLTSAAYIKTTLLKARHDNSYISFRKGHTHPADFSMLSSIVHVSQEVINHRRLVQEIYDDGHLHRMLGLAPPKVLTTATAHNLKETAPSEPTTAPVHPPSRTNSQAGEHWRPADGMDTDSDIVEVEPPRGKKRRADEEDEEDEGGRYGIKKPRGPAKVAAIYVSDDEDSDGGPRGAHDDADVVLNLEESKDGEAPRSRSSRPPLERQASREKTERKRAYWSSLAASTADMDEEHP</sequence>
<dbReference type="GO" id="GO:0031123">
    <property type="term" value="P:RNA 3'-end processing"/>
    <property type="evidence" value="ECO:0007669"/>
    <property type="project" value="TreeGrafter"/>
</dbReference>
<dbReference type="Gene3D" id="1.10.1410.10">
    <property type="match status" value="1"/>
</dbReference>
<dbReference type="eggNOG" id="KOG1906">
    <property type="taxonomic scope" value="Eukaryota"/>
</dbReference>
<evidence type="ECO:0000256" key="3">
    <source>
        <dbReference type="ARBA" id="ARBA00022723"/>
    </source>
</evidence>
<dbReference type="CDD" id="cd05402">
    <property type="entry name" value="NT_PAP_TUTase"/>
    <property type="match status" value="1"/>
</dbReference>
<dbReference type="EMBL" id="GL377303">
    <property type="protein sequence ID" value="EFJ00741.1"/>
    <property type="molecule type" value="Genomic_DNA"/>
</dbReference>
<dbReference type="InterPro" id="IPR002058">
    <property type="entry name" value="PAP_assoc"/>
</dbReference>
<feature type="region of interest" description="Disordered" evidence="5">
    <location>
        <begin position="1"/>
        <end position="127"/>
    </location>
</feature>
<dbReference type="FunCoup" id="D8PUK4">
    <property type="interactions" value="62"/>
</dbReference>
<dbReference type="Proteomes" id="UP000007431">
    <property type="component" value="Unassembled WGS sequence"/>
</dbReference>
<dbReference type="Pfam" id="PF22600">
    <property type="entry name" value="MTPAP-like_central"/>
    <property type="match status" value="1"/>
</dbReference>
<comment type="similarity">
    <text evidence="1">Belongs to the DNA polymerase type-B-like family.</text>
</comment>
<dbReference type="Gene3D" id="3.30.460.10">
    <property type="entry name" value="Beta Polymerase, domain 2"/>
    <property type="match status" value="1"/>
</dbReference>
<dbReference type="STRING" id="578458.D8PUK4"/>
<evidence type="ECO:0000256" key="4">
    <source>
        <dbReference type="ARBA" id="ARBA00022842"/>
    </source>
</evidence>
<feature type="compositionally biased region" description="Polar residues" evidence="5">
    <location>
        <begin position="30"/>
        <end position="45"/>
    </location>
</feature>
<dbReference type="GO" id="GO:0046872">
    <property type="term" value="F:metal ion binding"/>
    <property type="evidence" value="ECO:0007669"/>
    <property type="project" value="UniProtKB-KW"/>
</dbReference>
<dbReference type="InterPro" id="IPR054708">
    <property type="entry name" value="MTPAP-like_central"/>
</dbReference>
<evidence type="ECO:0000259" key="7">
    <source>
        <dbReference type="Pfam" id="PF22600"/>
    </source>
</evidence>
<dbReference type="GO" id="GO:1990817">
    <property type="term" value="F:poly(A) RNA polymerase activity"/>
    <property type="evidence" value="ECO:0007669"/>
    <property type="project" value="UniProtKB-EC"/>
</dbReference>
<feature type="compositionally biased region" description="Basic and acidic residues" evidence="5">
    <location>
        <begin position="62"/>
        <end position="90"/>
    </location>
</feature>
<dbReference type="KEGG" id="scm:SCHCO_02608447"/>
<dbReference type="InterPro" id="IPR045862">
    <property type="entry name" value="Trf4-like"/>
</dbReference>
<dbReference type="GeneID" id="9595264"/>
<feature type="region of interest" description="Disordered" evidence="5">
    <location>
        <begin position="522"/>
        <end position="671"/>
    </location>
</feature>
<keyword evidence="3" id="KW-0479">Metal-binding</keyword>
<dbReference type="GO" id="GO:0031499">
    <property type="term" value="C:TRAMP complex"/>
    <property type="evidence" value="ECO:0007669"/>
    <property type="project" value="TreeGrafter"/>
</dbReference>
<dbReference type="Pfam" id="PF03828">
    <property type="entry name" value="PAP_assoc"/>
    <property type="match status" value="1"/>
</dbReference>
<dbReference type="GO" id="GO:0003729">
    <property type="term" value="F:mRNA binding"/>
    <property type="evidence" value="ECO:0007669"/>
    <property type="project" value="TreeGrafter"/>
</dbReference>
<feature type="non-terminal residue" evidence="8">
    <location>
        <position position="671"/>
    </location>
</feature>
<dbReference type="InterPro" id="IPR043519">
    <property type="entry name" value="NT_sf"/>
</dbReference>
<dbReference type="FunFam" id="1.10.1410.10:FF:000003">
    <property type="entry name" value="non-canonical poly(A) RNA polymerase PAPD7"/>
    <property type="match status" value="1"/>
</dbReference>
<dbReference type="SUPFAM" id="SSF81301">
    <property type="entry name" value="Nucleotidyltransferase"/>
    <property type="match status" value="1"/>
</dbReference>
<dbReference type="OMA" id="DKEGDDW"/>
<dbReference type="PANTHER" id="PTHR23092">
    <property type="entry name" value="POLY(A) RNA POLYMERASE"/>
    <property type="match status" value="1"/>
</dbReference>
<evidence type="ECO:0000313" key="9">
    <source>
        <dbReference type="Proteomes" id="UP000007431"/>
    </source>
</evidence>
<evidence type="ECO:0000259" key="6">
    <source>
        <dbReference type="Pfam" id="PF03828"/>
    </source>
</evidence>
<dbReference type="AlphaFoldDB" id="D8PUK4"/>
<evidence type="ECO:0000256" key="5">
    <source>
        <dbReference type="SAM" id="MobiDB-lite"/>
    </source>
</evidence>
<dbReference type="RefSeq" id="XP_003035643.1">
    <property type="nucleotide sequence ID" value="XM_003035597.1"/>
</dbReference>
<dbReference type="EC" id="2.7.7.19" evidence="2"/>
<dbReference type="PANTHER" id="PTHR23092:SF15">
    <property type="entry name" value="INACTIVE NON-CANONICAL POLY(A) RNA POLYMERASE PROTEIN TRF4-2-RELATED"/>
    <property type="match status" value="1"/>
</dbReference>